<dbReference type="InterPro" id="IPR050796">
    <property type="entry name" value="SCF_F-box_component"/>
</dbReference>
<dbReference type="PROSITE" id="PS50181">
    <property type="entry name" value="FBOX"/>
    <property type="match status" value="1"/>
</dbReference>
<keyword evidence="3" id="KW-1185">Reference proteome</keyword>
<dbReference type="Pfam" id="PF00646">
    <property type="entry name" value="F-box"/>
    <property type="match status" value="1"/>
</dbReference>
<comment type="caution">
    <text evidence="2">The sequence shown here is derived from an EMBL/GenBank/DDBJ whole genome shotgun (WGS) entry which is preliminary data.</text>
</comment>
<protein>
    <recommendedName>
        <fullName evidence="1">F-box domain-containing protein</fullName>
    </recommendedName>
</protein>
<dbReference type="Pfam" id="PF08268">
    <property type="entry name" value="FBA_3"/>
    <property type="match status" value="1"/>
</dbReference>
<dbReference type="NCBIfam" id="TIGR01640">
    <property type="entry name" value="F_box_assoc_1"/>
    <property type="match status" value="1"/>
</dbReference>
<evidence type="ECO:0000259" key="1">
    <source>
        <dbReference type="PROSITE" id="PS50181"/>
    </source>
</evidence>
<dbReference type="AlphaFoldDB" id="A0ABD3BE83"/>
<proteinExistence type="predicted"/>
<dbReference type="SUPFAM" id="SSF81383">
    <property type="entry name" value="F-box domain"/>
    <property type="match status" value="1"/>
</dbReference>
<dbReference type="InterPro" id="IPR013187">
    <property type="entry name" value="F-box-assoc_dom_typ3"/>
</dbReference>
<accession>A0ABD3BE83</accession>
<dbReference type="InterPro" id="IPR036047">
    <property type="entry name" value="F-box-like_dom_sf"/>
</dbReference>
<gene>
    <name evidence="2" type="ORF">CASFOL_041230</name>
</gene>
<evidence type="ECO:0000313" key="2">
    <source>
        <dbReference type="EMBL" id="KAL3615569.1"/>
    </source>
</evidence>
<evidence type="ECO:0000313" key="3">
    <source>
        <dbReference type="Proteomes" id="UP001632038"/>
    </source>
</evidence>
<dbReference type="InterPro" id="IPR017451">
    <property type="entry name" value="F-box-assoc_interact_dom"/>
</dbReference>
<reference evidence="3" key="1">
    <citation type="journal article" date="2024" name="IScience">
        <title>Strigolactones Initiate the Formation of Haustorium-like Structures in Castilleja.</title>
        <authorList>
            <person name="Buerger M."/>
            <person name="Peterson D."/>
            <person name="Chory J."/>
        </authorList>
    </citation>
    <scope>NUCLEOTIDE SEQUENCE [LARGE SCALE GENOMIC DNA]</scope>
</reference>
<dbReference type="Proteomes" id="UP001632038">
    <property type="component" value="Unassembled WGS sequence"/>
</dbReference>
<organism evidence="2 3">
    <name type="scientific">Castilleja foliolosa</name>
    <dbReference type="NCBI Taxonomy" id="1961234"/>
    <lineage>
        <taxon>Eukaryota</taxon>
        <taxon>Viridiplantae</taxon>
        <taxon>Streptophyta</taxon>
        <taxon>Embryophyta</taxon>
        <taxon>Tracheophyta</taxon>
        <taxon>Spermatophyta</taxon>
        <taxon>Magnoliopsida</taxon>
        <taxon>eudicotyledons</taxon>
        <taxon>Gunneridae</taxon>
        <taxon>Pentapetalae</taxon>
        <taxon>asterids</taxon>
        <taxon>lamiids</taxon>
        <taxon>Lamiales</taxon>
        <taxon>Orobanchaceae</taxon>
        <taxon>Pedicularideae</taxon>
        <taxon>Castillejinae</taxon>
        <taxon>Castilleja</taxon>
    </lineage>
</organism>
<name>A0ABD3BE83_9LAMI</name>
<feature type="domain" description="F-box" evidence="1">
    <location>
        <begin position="18"/>
        <end position="66"/>
    </location>
</feature>
<dbReference type="EMBL" id="JAVIJP010000100">
    <property type="protein sequence ID" value="KAL3615569.1"/>
    <property type="molecule type" value="Genomic_DNA"/>
</dbReference>
<dbReference type="PANTHER" id="PTHR31672:SF11">
    <property type="entry name" value="F-BOX PROTEIN CPR1-LIKE ISOFORM X2"/>
    <property type="match status" value="1"/>
</dbReference>
<dbReference type="Gene3D" id="1.20.1280.50">
    <property type="match status" value="1"/>
</dbReference>
<sequence length="366" mass="42732">MTGWSKTFPPCKRNMSKATNIESLPDELISEILVRLPAQDLYDSTRLVCRKWYNMISTRNFKYSHLQRSTPGLLAVNRWRGKQALMTMQNGRVEISTWSYGLGCIVESCCNGLLLEFHVNSKKRYIANPVTKQYFALPPFLGKVTAREMFSLTYAASSRAYKVVCASYSDRDRDLVCAIMTVGVDTDWRRRVSTQHLSLEAKEIFLGFPLTTRGFVHWVRNDCFEYVVSMDVESEIITQIPGPCLHHDRESFWSSYLPMESYLSLFIGRRGKFSIDVWVMMKPETREWTKMRSIDLEPQKVPKISGYLRHLMPSGWSNNREVLFFYHMGNFLACNVNTLEIDFYELQHFFVGNFLYDHRNSLVWLD</sequence>
<dbReference type="PANTHER" id="PTHR31672">
    <property type="entry name" value="BNACNNG10540D PROTEIN"/>
    <property type="match status" value="1"/>
</dbReference>
<dbReference type="InterPro" id="IPR001810">
    <property type="entry name" value="F-box_dom"/>
</dbReference>
<dbReference type="SMART" id="SM00256">
    <property type="entry name" value="FBOX"/>
    <property type="match status" value="1"/>
</dbReference>